<gene>
    <name evidence="6" type="ORF">SAMN05878503_102367</name>
</gene>
<evidence type="ECO:0000259" key="4">
    <source>
        <dbReference type="Pfam" id="PF19289"/>
    </source>
</evidence>
<dbReference type="AlphaFoldDB" id="A0A285CN15"/>
<evidence type="ECO:0000259" key="3">
    <source>
        <dbReference type="Pfam" id="PF01523"/>
    </source>
</evidence>
<dbReference type="InterPro" id="IPR035068">
    <property type="entry name" value="TldD/PmbA_N"/>
</dbReference>
<feature type="domain" description="Metalloprotease TldD/E N-terminal" evidence="3">
    <location>
        <begin position="24"/>
        <end position="88"/>
    </location>
</feature>
<feature type="compositionally biased region" description="Polar residues" evidence="2">
    <location>
        <begin position="330"/>
        <end position="351"/>
    </location>
</feature>
<sequence length="447" mass="46858">MTEPLDRLTDRLLDAARRAGAEAADAIAVRGTSLSIDIRERALEQAERAESTEIGLRVLIGGRQACVSASDMSQATLLAMAERAVAMAREAPEDPTVGLADPGQIARDRDPSGLELHDPAEEPAPATLEQDARRAEAAALAHPGIFQVEASGAYSRREVHLAATNGFSGGYVRTSRSVSAVAFTGQGTGMERDWAGESRVFAADLPGAETVGQLAAERALARVGARKPPTGHFPVIYDERIAASLMGHLLSAVNGSTIARGGSWLRDALGQQVLPAGLSFIEDPLRPRIGLSRPFDAEGLPTRRRAIVENGILTGWTLDLATARKLKMESTANAARSTTQPPQPSVSNTELTPGDLTRAGLIAQMGTGLLVTALMGSSVNGNTGDYSRGASGFWVEGGEIVGPVNECTIAGNLRDMLRTIIPANDARAHLSSRVPSLLVEGLTIAGA</sequence>
<evidence type="ECO:0000313" key="7">
    <source>
        <dbReference type="Proteomes" id="UP000219467"/>
    </source>
</evidence>
<dbReference type="GO" id="GO:0006508">
    <property type="term" value="P:proteolysis"/>
    <property type="evidence" value="ECO:0007669"/>
    <property type="project" value="InterPro"/>
</dbReference>
<dbReference type="InterPro" id="IPR045569">
    <property type="entry name" value="Metalloprtase-TldD/E_C"/>
</dbReference>
<dbReference type="OrthoDB" id="9803618at2"/>
<feature type="compositionally biased region" description="Basic and acidic residues" evidence="2">
    <location>
        <begin position="106"/>
        <end position="120"/>
    </location>
</feature>
<dbReference type="InterPro" id="IPR036059">
    <property type="entry name" value="TldD/PmbA_sf"/>
</dbReference>
<reference evidence="7" key="1">
    <citation type="submission" date="2017-08" db="EMBL/GenBank/DDBJ databases">
        <authorList>
            <person name="Varghese N."/>
            <person name="Submissions S."/>
        </authorList>
    </citation>
    <scope>NUCLEOTIDE SEQUENCE [LARGE SCALE GENOMIC DNA]</scope>
    <source>
        <strain evidence="7">JA234</strain>
    </source>
</reference>
<dbReference type="Pfam" id="PF19289">
    <property type="entry name" value="PmbA_TldD_3rd"/>
    <property type="match status" value="1"/>
</dbReference>
<dbReference type="Proteomes" id="UP000219467">
    <property type="component" value="Unassembled WGS sequence"/>
</dbReference>
<evidence type="ECO:0000259" key="5">
    <source>
        <dbReference type="Pfam" id="PF19290"/>
    </source>
</evidence>
<feature type="domain" description="Metalloprotease TldD/E central" evidence="5">
    <location>
        <begin position="121"/>
        <end position="222"/>
    </location>
</feature>
<dbReference type="InterPro" id="IPR002510">
    <property type="entry name" value="Metalloprtase-TldD/E_N"/>
</dbReference>
<dbReference type="Pfam" id="PF01523">
    <property type="entry name" value="PmbA_TldD_1st"/>
    <property type="match status" value="1"/>
</dbReference>
<dbReference type="GO" id="GO:0008237">
    <property type="term" value="F:metallopeptidase activity"/>
    <property type="evidence" value="ECO:0007669"/>
    <property type="project" value="InterPro"/>
</dbReference>
<dbReference type="InterPro" id="IPR045570">
    <property type="entry name" value="Metalloprtase-TldD/E_cen_dom"/>
</dbReference>
<organism evidence="6 7">
    <name type="scientific">Cereibacter ovatus</name>
    <dbReference type="NCBI Taxonomy" id="439529"/>
    <lineage>
        <taxon>Bacteria</taxon>
        <taxon>Pseudomonadati</taxon>
        <taxon>Pseudomonadota</taxon>
        <taxon>Alphaproteobacteria</taxon>
        <taxon>Rhodobacterales</taxon>
        <taxon>Paracoccaceae</taxon>
        <taxon>Cereibacter</taxon>
    </lineage>
</organism>
<protein>
    <submittedName>
        <fullName evidence="6">Microcin-processing peptidase 1</fullName>
    </submittedName>
</protein>
<dbReference type="Gene3D" id="3.30.2290.10">
    <property type="entry name" value="PmbA/TldD superfamily"/>
    <property type="match status" value="1"/>
</dbReference>
<dbReference type="Pfam" id="PF19290">
    <property type="entry name" value="PmbA_TldD_2nd"/>
    <property type="match status" value="1"/>
</dbReference>
<keyword evidence="7" id="KW-1185">Reference proteome</keyword>
<dbReference type="GO" id="GO:0005829">
    <property type="term" value="C:cytosol"/>
    <property type="evidence" value="ECO:0007669"/>
    <property type="project" value="TreeGrafter"/>
</dbReference>
<dbReference type="PANTHER" id="PTHR43421:SF1">
    <property type="entry name" value="METALLOPROTEASE PMBA"/>
    <property type="match status" value="1"/>
</dbReference>
<feature type="domain" description="Metalloprotease TldD/E C-terminal" evidence="4">
    <location>
        <begin position="230"/>
        <end position="446"/>
    </location>
</feature>
<evidence type="ECO:0000256" key="2">
    <source>
        <dbReference type="SAM" id="MobiDB-lite"/>
    </source>
</evidence>
<dbReference type="InterPro" id="IPR047657">
    <property type="entry name" value="PmbA"/>
</dbReference>
<feature type="region of interest" description="Disordered" evidence="2">
    <location>
        <begin position="90"/>
        <end position="120"/>
    </location>
</feature>
<dbReference type="EMBL" id="OAOQ01000002">
    <property type="protein sequence ID" value="SNX68927.1"/>
    <property type="molecule type" value="Genomic_DNA"/>
</dbReference>
<accession>A0A285CN15</accession>
<proteinExistence type="inferred from homology"/>
<evidence type="ECO:0000313" key="6">
    <source>
        <dbReference type="EMBL" id="SNX68927.1"/>
    </source>
</evidence>
<dbReference type="SUPFAM" id="SSF111283">
    <property type="entry name" value="Putative modulator of DNA gyrase, PmbA/TldD"/>
    <property type="match status" value="1"/>
</dbReference>
<dbReference type="PANTHER" id="PTHR43421">
    <property type="entry name" value="METALLOPROTEASE PMBA"/>
    <property type="match status" value="1"/>
</dbReference>
<name>A0A285CN15_9RHOB</name>
<comment type="similarity">
    <text evidence="1">Belongs to the peptidase U62 family.</text>
</comment>
<feature type="region of interest" description="Disordered" evidence="2">
    <location>
        <begin position="329"/>
        <end position="353"/>
    </location>
</feature>
<evidence type="ECO:0000256" key="1">
    <source>
        <dbReference type="ARBA" id="ARBA00005836"/>
    </source>
</evidence>
<dbReference type="RefSeq" id="WP_097029379.1">
    <property type="nucleotide sequence ID" value="NZ_OAOQ01000002.1"/>
</dbReference>